<dbReference type="AlphaFoldDB" id="A1WP84"/>
<reference evidence="2" key="1">
    <citation type="submission" date="2006-12" db="EMBL/GenBank/DDBJ databases">
        <title>Complete sequence of chromosome 1 of Verminephrobacter eiseniae EF01-2.</title>
        <authorList>
            <person name="Copeland A."/>
            <person name="Lucas S."/>
            <person name="Lapidus A."/>
            <person name="Barry K."/>
            <person name="Detter J.C."/>
            <person name="Glavina del Rio T."/>
            <person name="Dalin E."/>
            <person name="Tice H."/>
            <person name="Pitluck S."/>
            <person name="Chertkov O."/>
            <person name="Brettin T."/>
            <person name="Bruce D."/>
            <person name="Han C."/>
            <person name="Tapia R."/>
            <person name="Gilna P."/>
            <person name="Schmutz J."/>
            <person name="Larimer F."/>
            <person name="Land M."/>
            <person name="Hauser L."/>
            <person name="Kyrpides N."/>
            <person name="Kim E."/>
            <person name="Stahl D."/>
            <person name="Richardson P."/>
        </authorList>
    </citation>
    <scope>NUCLEOTIDE SEQUENCE [LARGE SCALE GENOMIC DNA]</scope>
    <source>
        <strain evidence="2">EF01-2</strain>
    </source>
</reference>
<sequence>MANPKHFIVSSKSGAKRLVLAKGKSAALAHVIGSNYSCEVAKITDVVDMLGKGGKVEDATGAMATQQNPDILL</sequence>
<dbReference type="GeneID" id="76462104"/>
<name>A1WP84_VEREI</name>
<dbReference type="EMBL" id="CP000542">
    <property type="protein sequence ID" value="ABM59441.1"/>
    <property type="molecule type" value="Genomic_DNA"/>
</dbReference>
<dbReference type="HOGENOM" id="CLU_2703805_0_0_4"/>
<evidence type="ECO:0000313" key="1">
    <source>
        <dbReference type="EMBL" id="ABM59441.1"/>
    </source>
</evidence>
<dbReference type="Proteomes" id="UP000000374">
    <property type="component" value="Chromosome"/>
</dbReference>
<organism evidence="1 2">
    <name type="scientific">Verminephrobacter eiseniae (strain EF01-2)</name>
    <dbReference type="NCBI Taxonomy" id="391735"/>
    <lineage>
        <taxon>Bacteria</taxon>
        <taxon>Pseudomonadati</taxon>
        <taxon>Pseudomonadota</taxon>
        <taxon>Betaproteobacteria</taxon>
        <taxon>Burkholderiales</taxon>
        <taxon>Comamonadaceae</taxon>
        <taxon>Verminephrobacter</taxon>
    </lineage>
</organism>
<protein>
    <submittedName>
        <fullName evidence="1">Uncharacterized protein</fullName>
    </submittedName>
</protein>
<evidence type="ECO:0000313" key="2">
    <source>
        <dbReference type="Proteomes" id="UP000000374"/>
    </source>
</evidence>
<accession>A1WP84</accession>
<keyword evidence="2" id="KW-1185">Reference proteome</keyword>
<dbReference type="KEGG" id="vei:Veis_3726"/>
<gene>
    <name evidence="1" type="ordered locus">Veis_3726</name>
</gene>
<dbReference type="RefSeq" id="WP_011811430.1">
    <property type="nucleotide sequence ID" value="NC_008786.1"/>
</dbReference>
<proteinExistence type="predicted"/>